<dbReference type="SUPFAM" id="SSF141868">
    <property type="entry name" value="EAL domain-like"/>
    <property type="match status" value="1"/>
</dbReference>
<dbReference type="SMART" id="SM00267">
    <property type="entry name" value="GGDEF"/>
    <property type="match status" value="1"/>
</dbReference>
<dbReference type="Pfam" id="PF00563">
    <property type="entry name" value="EAL"/>
    <property type="match status" value="1"/>
</dbReference>
<dbReference type="Pfam" id="PF07793">
    <property type="entry name" value="DUF1631"/>
    <property type="match status" value="1"/>
</dbReference>
<dbReference type="Gene3D" id="3.20.20.450">
    <property type="entry name" value="EAL domain"/>
    <property type="match status" value="1"/>
</dbReference>
<evidence type="ECO:0000256" key="2">
    <source>
        <dbReference type="SAM" id="MobiDB-lite"/>
    </source>
</evidence>
<comment type="caution">
    <text evidence="5">The sequence shown here is derived from an EMBL/GenBank/DDBJ whole genome shotgun (WGS) entry which is preliminary data.</text>
</comment>
<dbReference type="InterPro" id="IPR012434">
    <property type="entry name" value="DUF1631"/>
</dbReference>
<evidence type="ECO:0000259" key="3">
    <source>
        <dbReference type="PROSITE" id="PS50883"/>
    </source>
</evidence>
<sequence length="1317" mass="146790">MPGTQSQAFQHQANLELDGGARLAGKLGANLEGTLQLTEVTLLAGTSDGGKVSLRPGMKAQLSLPGDDSVESVEARIDGVAGGVLSLTPLYLDKESAERYIQSLTGQPATIPGKSDTPAITGSTAENSRLLKQFHSDAIKQLARYFPGALDDMLEELLALSSRIKPDENGRNRIYDAAILVRRRKNEICNIVFGKVEEYFQQLVPGEDENEDEYWQQDIISLDELGLVDLYEYEGQLALDRMVALAEELHRVALESLVVRLASLIDEDPFDVRLPIHARQLSRAFQQSMETVGVSLEAAPVVLEYYSQHVIRPLSRYYQPLNAYLARNGVKPNVEQQVLDSGSLLKRKTRKPRRPSWEKTPATQTTGDSEFLSEAAAALDNVQTSAVNSADRDLAMDSGSQDLYQSVVDALNFRREVEGRFDGATVDASTPMSGTWDGSTVPSSKIDQQSLADANTIAQALRILQGDNAVHLTMQGESSLREYLAKHKEQLTGIRETSGLTAASLNQLDLVDNLFGTIKSQVDVTPELKPALANLQIPLARLALLDSRFFLNDEHSARAVVDKLSGLATSANFPNRALEDRIKQVVDDIVQDYETDASVFDRALQNIEKLSEQQERALSRNIERVVRIQEGQEKLQQARRAVASIINERIRPPAAPRVLLDLVESGWRDLMVLTHVKEGPQSSTWSDQISTLDQLASWLNDKQSGELSDDMLMQLGLEAETLIDMVEQQIVLALPASVDHQDVLTELREILAGNLAIDSTEVSDDISDSAESAKAFRAKVDNLPRLRRWVRRVEQLDNNVWLTYRDKDGQKKRMQLAWTSPAKDRYIFVNERGQKIADLNAVQLARKLSRGVQPSAPADKLSVIDQSMYQTLEHVQKNLSFSRNHDSLTKLINRETFLGQMGQALRHAQLKNSRHAVLYIDIDQFKLVNEIYDEVSGDAVLLEFSRLLAQLHGKKSSSARIENDQFAVLLLDRELDQAMQLAERVRQNIEAGSIELDGESVSFTVSIGVAPILEYSPSVDQVLESARTSMEIAKEEGRNRVQRYEEDQALATSFNNDKSKTKQDLEQALATDRFVLRAQPIMQVAVESKQSTGRHYELLLGLANPDGSIASPEEFIQSAERYGFMNLVDRWVVQEAFRWVSQLMDEEKEVPNLAINLSGGSVTDDDFMEYLLEQISEFGVGTSHICFEITETGTISNLVKAADFVRAFRNIGCKFSIDDFGTGLASHNYLRELPVDYVKIDGTFVTHIHKNRADYAMARSINDLAHFLGQETIAESVENDQIIEKLHEIGVDYLQGWGVGMPKLLTEVTEDLSNIQK</sequence>
<feature type="compositionally biased region" description="Basic residues" evidence="2">
    <location>
        <begin position="345"/>
        <end position="354"/>
    </location>
</feature>
<dbReference type="PANTHER" id="PTHR33121">
    <property type="entry name" value="CYCLIC DI-GMP PHOSPHODIESTERASE PDEF"/>
    <property type="match status" value="1"/>
</dbReference>
<evidence type="ECO:0000256" key="1">
    <source>
        <dbReference type="SAM" id="Coils"/>
    </source>
</evidence>
<feature type="region of interest" description="Disordered" evidence="2">
    <location>
        <begin position="341"/>
        <end position="369"/>
    </location>
</feature>
<evidence type="ECO:0000313" key="6">
    <source>
        <dbReference type="Proteomes" id="UP001143307"/>
    </source>
</evidence>
<name>A0ABT3SWP2_9GAMM</name>
<feature type="compositionally biased region" description="Polar residues" evidence="2">
    <location>
        <begin position="427"/>
        <end position="443"/>
    </location>
</feature>
<accession>A0ABT3SWP2</accession>
<dbReference type="Proteomes" id="UP001143307">
    <property type="component" value="Unassembled WGS sequence"/>
</dbReference>
<dbReference type="InterPro" id="IPR000160">
    <property type="entry name" value="GGDEF_dom"/>
</dbReference>
<dbReference type="PROSITE" id="PS50887">
    <property type="entry name" value="GGDEF"/>
    <property type="match status" value="1"/>
</dbReference>
<reference evidence="5" key="1">
    <citation type="submission" date="2019-02" db="EMBL/GenBank/DDBJ databases">
        <authorList>
            <person name="Li S.-H."/>
        </authorList>
    </citation>
    <scope>NUCLEOTIDE SEQUENCE</scope>
    <source>
        <strain evidence="5">IMCC8485</strain>
    </source>
</reference>
<evidence type="ECO:0000259" key="4">
    <source>
        <dbReference type="PROSITE" id="PS50887"/>
    </source>
</evidence>
<dbReference type="InterPro" id="IPR035919">
    <property type="entry name" value="EAL_sf"/>
</dbReference>
<feature type="coiled-coil region" evidence="1">
    <location>
        <begin position="600"/>
        <end position="648"/>
    </location>
</feature>
<dbReference type="SMART" id="SM00052">
    <property type="entry name" value="EAL"/>
    <property type="match status" value="1"/>
</dbReference>
<dbReference type="CDD" id="cd01949">
    <property type="entry name" value="GGDEF"/>
    <property type="match status" value="1"/>
</dbReference>
<feature type="domain" description="EAL" evidence="3">
    <location>
        <begin position="1058"/>
        <end position="1316"/>
    </location>
</feature>
<dbReference type="InterPro" id="IPR050706">
    <property type="entry name" value="Cyclic-di-GMP_PDE-like"/>
</dbReference>
<dbReference type="PANTHER" id="PTHR33121:SF23">
    <property type="entry name" value="CYCLIC DI-GMP PHOSPHODIESTERASE PDEB"/>
    <property type="match status" value="1"/>
</dbReference>
<dbReference type="InterPro" id="IPR043128">
    <property type="entry name" value="Rev_trsase/Diguanyl_cyclase"/>
</dbReference>
<dbReference type="InterPro" id="IPR029787">
    <property type="entry name" value="Nucleotide_cyclase"/>
</dbReference>
<feature type="domain" description="GGDEF" evidence="4">
    <location>
        <begin position="913"/>
        <end position="1046"/>
    </location>
</feature>
<organism evidence="5 6">
    <name type="scientific">Candidatus Seongchinamella marina</name>
    <dbReference type="NCBI Taxonomy" id="2518990"/>
    <lineage>
        <taxon>Bacteria</taxon>
        <taxon>Pseudomonadati</taxon>
        <taxon>Pseudomonadota</taxon>
        <taxon>Gammaproteobacteria</taxon>
        <taxon>Cellvibrionales</taxon>
        <taxon>Halieaceae</taxon>
        <taxon>Seongchinamella</taxon>
    </lineage>
</organism>
<dbReference type="CDD" id="cd01948">
    <property type="entry name" value="EAL"/>
    <property type="match status" value="1"/>
</dbReference>
<feature type="region of interest" description="Disordered" evidence="2">
    <location>
        <begin position="424"/>
        <end position="443"/>
    </location>
</feature>
<keyword evidence="6" id="KW-1185">Reference proteome</keyword>
<keyword evidence="1" id="KW-0175">Coiled coil</keyword>
<proteinExistence type="predicted"/>
<dbReference type="InterPro" id="IPR001633">
    <property type="entry name" value="EAL_dom"/>
</dbReference>
<gene>
    <name evidence="5" type="ORF">EYC87_12610</name>
</gene>
<dbReference type="EMBL" id="SHNP01000004">
    <property type="protein sequence ID" value="MCX2974426.1"/>
    <property type="molecule type" value="Genomic_DNA"/>
</dbReference>
<dbReference type="SUPFAM" id="SSF55073">
    <property type="entry name" value="Nucleotide cyclase"/>
    <property type="match status" value="1"/>
</dbReference>
<dbReference type="PROSITE" id="PS50883">
    <property type="entry name" value="EAL"/>
    <property type="match status" value="1"/>
</dbReference>
<dbReference type="Pfam" id="PF00990">
    <property type="entry name" value="GGDEF"/>
    <property type="match status" value="1"/>
</dbReference>
<evidence type="ECO:0000313" key="5">
    <source>
        <dbReference type="EMBL" id="MCX2974426.1"/>
    </source>
</evidence>
<dbReference type="RefSeq" id="WP_279253203.1">
    <property type="nucleotide sequence ID" value="NZ_SHNP01000004.1"/>
</dbReference>
<dbReference type="Gene3D" id="3.30.70.270">
    <property type="match status" value="1"/>
</dbReference>
<protein>
    <submittedName>
        <fullName evidence="5">DUF1631 family protein</fullName>
    </submittedName>
</protein>
<dbReference type="NCBIfam" id="TIGR00254">
    <property type="entry name" value="GGDEF"/>
    <property type="match status" value="1"/>
</dbReference>